<evidence type="ECO:0000259" key="16">
    <source>
        <dbReference type="Pfam" id="PF08369"/>
    </source>
</evidence>
<evidence type="ECO:0000256" key="4">
    <source>
        <dbReference type="ARBA" id="ARBA00011283"/>
    </source>
</evidence>
<dbReference type="NCBIfam" id="TIGR02014">
    <property type="entry name" value="BchZ"/>
    <property type="match status" value="1"/>
</dbReference>
<reference evidence="17 18" key="1">
    <citation type="journal article" date="2020" name="Microorganisms">
        <title>Osmotic Adaptation and Compatible Solute Biosynthesis of Phototrophic Bacteria as Revealed from Genome Analyses.</title>
        <authorList>
            <person name="Imhoff J.F."/>
            <person name="Rahn T."/>
            <person name="Kunzel S."/>
            <person name="Keller A."/>
            <person name="Neulinger S.C."/>
        </authorList>
    </citation>
    <scope>NUCLEOTIDE SEQUENCE [LARGE SCALE GENOMIC DNA]</scope>
    <source>
        <strain evidence="17 18">DSM 9895</strain>
    </source>
</reference>
<dbReference type="Pfam" id="PF08369">
    <property type="entry name" value="PCP_red"/>
    <property type="match status" value="1"/>
</dbReference>
<evidence type="ECO:0000256" key="11">
    <source>
        <dbReference type="ARBA" id="ARBA00032447"/>
    </source>
</evidence>
<evidence type="ECO:0000313" key="18">
    <source>
        <dbReference type="Proteomes" id="UP001296873"/>
    </source>
</evidence>
<comment type="catalytic activity">
    <reaction evidence="12">
        <text>bacteriochlorophyllide a + 2 oxidized [2Fe-2S]-[ferredoxin] + ADP + phosphate = 3-acetyl-3-devinylchlorophyllide a + 2 reduced [2Fe-2S]-[ferredoxin] + ATP + H2O + H(+)</text>
        <dbReference type="Rhea" id="RHEA:48944"/>
        <dbReference type="Rhea" id="RHEA-COMP:10000"/>
        <dbReference type="Rhea" id="RHEA-COMP:10001"/>
        <dbReference type="ChEBI" id="CHEBI:15377"/>
        <dbReference type="ChEBI" id="CHEBI:15378"/>
        <dbReference type="ChEBI" id="CHEBI:30616"/>
        <dbReference type="ChEBI" id="CHEBI:33737"/>
        <dbReference type="ChEBI" id="CHEBI:33738"/>
        <dbReference type="ChEBI" id="CHEBI:43474"/>
        <dbReference type="ChEBI" id="CHEBI:90794"/>
        <dbReference type="ChEBI" id="CHEBI:90795"/>
        <dbReference type="ChEBI" id="CHEBI:456216"/>
        <dbReference type="EC" id="1.3.7.15"/>
    </reaction>
</comment>
<keyword evidence="8" id="KW-0560">Oxidoreductase</keyword>
<keyword evidence="9" id="KW-0149">Chlorophyll biosynthesis</keyword>
<comment type="subunit">
    <text evidence="4">Chlorophyllide reductase is composed of three subunits; BchX, BchY and BchZ. Forms a heterodimer of one BchY and one BchZ subunit.</text>
</comment>
<proteinExistence type="inferred from homology"/>
<evidence type="ECO:0000256" key="3">
    <source>
        <dbReference type="ARBA" id="ARBA00008935"/>
    </source>
</evidence>
<dbReference type="PANTHER" id="PTHR33712">
    <property type="entry name" value="LIGHT-INDEPENDENT PROTOCHLOROPHYLLIDE REDUCTASE SUBUNIT B"/>
    <property type="match status" value="1"/>
</dbReference>
<name>A0ABS1DHU0_9PROT</name>
<dbReference type="Pfam" id="PF00148">
    <property type="entry name" value="Oxidored_nitro"/>
    <property type="match status" value="1"/>
</dbReference>
<gene>
    <name evidence="17" type="primary">bchZ</name>
    <name evidence="17" type="ORF">CKO28_17210</name>
</gene>
<dbReference type="EC" id="1.3.7.15" evidence="5"/>
<dbReference type="SUPFAM" id="SSF53807">
    <property type="entry name" value="Helical backbone' metal receptor"/>
    <property type="match status" value="1"/>
</dbReference>
<comment type="similarity">
    <text evidence="3">Belongs to the ChlB/BchB/BchZ family.</text>
</comment>
<keyword evidence="7" id="KW-0602">Photosynthesis</keyword>
<protein>
    <recommendedName>
        <fullName evidence="6">Chlorophyllide reductase subunit Z</fullName>
        <ecNumber evidence="5">1.3.7.15</ecNumber>
    </recommendedName>
    <alternativeName>
        <fullName evidence="11">Chlorin reductase subunit Z</fullName>
    </alternativeName>
</protein>
<comment type="pathway">
    <text evidence="2">Porphyrin-containing compound metabolism; bacteriochlorophyll biosynthesis.</text>
</comment>
<evidence type="ECO:0000256" key="9">
    <source>
        <dbReference type="ARBA" id="ARBA00023171"/>
    </source>
</evidence>
<comment type="caution">
    <text evidence="17">The sequence shown here is derived from an EMBL/GenBank/DDBJ whole genome shotgun (WGS) entry which is preliminary data.</text>
</comment>
<evidence type="ECO:0000313" key="17">
    <source>
        <dbReference type="EMBL" id="MBK1669779.1"/>
    </source>
</evidence>
<keyword evidence="18" id="KW-1185">Reference proteome</keyword>
<evidence type="ECO:0000259" key="15">
    <source>
        <dbReference type="Pfam" id="PF00148"/>
    </source>
</evidence>
<evidence type="ECO:0000256" key="13">
    <source>
        <dbReference type="ARBA" id="ARBA00049059"/>
    </source>
</evidence>
<evidence type="ECO:0000256" key="5">
    <source>
        <dbReference type="ARBA" id="ARBA00012326"/>
    </source>
</evidence>
<comment type="catalytic activity">
    <reaction evidence="13">
        <text>3-deacetyl-3-vinylbacteriochlorophyllide a + 2 oxidized [2Fe-2S]-[ferredoxin] + ADP + phosphate = chlorophyllide a + 2 reduced [2Fe-2S]-[ferredoxin] + ATP + H2O + H(+)</text>
        <dbReference type="Rhea" id="RHEA:37051"/>
        <dbReference type="Rhea" id="RHEA-COMP:10000"/>
        <dbReference type="Rhea" id="RHEA-COMP:10001"/>
        <dbReference type="ChEBI" id="CHEBI:15377"/>
        <dbReference type="ChEBI" id="CHEBI:15378"/>
        <dbReference type="ChEBI" id="CHEBI:30616"/>
        <dbReference type="ChEBI" id="CHEBI:33737"/>
        <dbReference type="ChEBI" id="CHEBI:33738"/>
        <dbReference type="ChEBI" id="CHEBI:43474"/>
        <dbReference type="ChEBI" id="CHEBI:83348"/>
        <dbReference type="ChEBI" id="CHEBI:83373"/>
        <dbReference type="ChEBI" id="CHEBI:456216"/>
        <dbReference type="EC" id="1.3.7.15"/>
    </reaction>
</comment>
<evidence type="ECO:0000256" key="14">
    <source>
        <dbReference type="ARBA" id="ARBA00049411"/>
    </source>
</evidence>
<dbReference type="EMBL" id="NRRL01000061">
    <property type="protein sequence ID" value="MBK1669779.1"/>
    <property type="molecule type" value="Genomic_DNA"/>
</dbReference>
<dbReference type="InterPro" id="IPR016209">
    <property type="entry name" value="Protochlorophyllide_Rdtase"/>
</dbReference>
<evidence type="ECO:0000256" key="7">
    <source>
        <dbReference type="ARBA" id="ARBA00022531"/>
    </source>
</evidence>
<dbReference type="Gene3D" id="3.40.50.1980">
    <property type="entry name" value="Nitrogenase molybdenum iron protein domain"/>
    <property type="match status" value="2"/>
</dbReference>
<comment type="function">
    <text evidence="1">Converts chlorophylls (Chl) into bacteriochlorophylls (BChl) by reducing ring B of the tetrapyrrole.</text>
</comment>
<evidence type="ECO:0000256" key="10">
    <source>
        <dbReference type="ARBA" id="ARBA00023181"/>
    </source>
</evidence>
<dbReference type="InterPro" id="IPR010244">
    <property type="entry name" value="BchZ"/>
</dbReference>
<accession>A0ABS1DHU0</accession>
<evidence type="ECO:0000256" key="8">
    <source>
        <dbReference type="ARBA" id="ARBA00023002"/>
    </source>
</evidence>
<dbReference type="InterPro" id="IPR013580">
    <property type="entry name" value="LI-POR_suB-like_C"/>
</dbReference>
<comment type="catalytic activity">
    <reaction evidence="14">
        <text>3-deacetyl-3-(1-hydroxyethyl)bacteriochlorophyllide a + 2 oxidized [2Fe-2S]-[ferredoxin] + ADP + phosphate = 3-devinyl-3-(1-hydroxyethyl)chlorophyllide a + 2 reduced [2Fe-2S]-[ferredoxin] + ATP + H2O + H(+)</text>
        <dbReference type="Rhea" id="RHEA:48948"/>
        <dbReference type="Rhea" id="RHEA-COMP:10000"/>
        <dbReference type="Rhea" id="RHEA-COMP:10001"/>
        <dbReference type="ChEBI" id="CHEBI:15377"/>
        <dbReference type="ChEBI" id="CHEBI:15378"/>
        <dbReference type="ChEBI" id="CHEBI:30616"/>
        <dbReference type="ChEBI" id="CHEBI:33737"/>
        <dbReference type="ChEBI" id="CHEBI:33738"/>
        <dbReference type="ChEBI" id="CHEBI:43474"/>
        <dbReference type="ChEBI" id="CHEBI:90791"/>
        <dbReference type="ChEBI" id="CHEBI:90792"/>
        <dbReference type="ChEBI" id="CHEBI:456216"/>
        <dbReference type="EC" id="1.3.7.15"/>
    </reaction>
</comment>
<dbReference type="InterPro" id="IPR000510">
    <property type="entry name" value="Nase/OxRdtase_comp1"/>
</dbReference>
<dbReference type="PANTHER" id="PTHR33712:SF7">
    <property type="entry name" value="LIGHT-INDEPENDENT PROTOCHLOROPHYLLIDE REDUCTASE SUBUNIT B"/>
    <property type="match status" value="1"/>
</dbReference>
<evidence type="ECO:0000256" key="6">
    <source>
        <dbReference type="ARBA" id="ARBA00019776"/>
    </source>
</evidence>
<keyword evidence="10" id="KW-0077">Bacteriochlorophyll biosynthesis</keyword>
<evidence type="ECO:0000256" key="12">
    <source>
        <dbReference type="ARBA" id="ARBA00048788"/>
    </source>
</evidence>
<dbReference type="RefSeq" id="WP_200342120.1">
    <property type="nucleotide sequence ID" value="NZ_NRRL01000061.1"/>
</dbReference>
<evidence type="ECO:0000256" key="2">
    <source>
        <dbReference type="ARBA" id="ARBA00004800"/>
    </source>
</evidence>
<dbReference type="InterPro" id="IPR050152">
    <property type="entry name" value="ChlB/BchB/BchZ"/>
</dbReference>
<feature type="domain" description="Light-independent protochlorophyllide reductase subunit B-like C-terminal" evidence="16">
    <location>
        <begin position="431"/>
        <end position="483"/>
    </location>
</feature>
<evidence type="ECO:0000256" key="1">
    <source>
        <dbReference type="ARBA" id="ARBA00003934"/>
    </source>
</evidence>
<dbReference type="PIRSF" id="PIRSF000163">
    <property type="entry name" value="PCP_ChlB"/>
    <property type="match status" value="1"/>
</dbReference>
<organism evidence="17 18">
    <name type="scientific">Rhodovibrio sodomensis</name>
    <dbReference type="NCBI Taxonomy" id="1088"/>
    <lineage>
        <taxon>Bacteria</taxon>
        <taxon>Pseudomonadati</taxon>
        <taxon>Pseudomonadota</taxon>
        <taxon>Alphaproteobacteria</taxon>
        <taxon>Rhodospirillales</taxon>
        <taxon>Rhodovibrionaceae</taxon>
        <taxon>Rhodovibrio</taxon>
    </lineage>
</organism>
<feature type="domain" description="Nitrogenase/oxidoreductase component 1" evidence="15">
    <location>
        <begin position="12"/>
        <end position="394"/>
    </location>
</feature>
<dbReference type="Proteomes" id="UP001296873">
    <property type="component" value="Unassembled WGS sequence"/>
</dbReference>
<sequence>MLVLDHDRAGGYWGAIYTFTAIQGMRVVIDGPVGCENLPVTSVLHYTDGLPPHELPVTVTGLGEDELSMTGTEENLKRASATQDNDLPAVVVTGSIAEMIGGGVTPEGSNLRRFLCRTIDEDQWQAADRAINWLWTEFGPKKGKTDKPKRREGQDKPRVNIIGPIFGTFNMPSDLAEIRRLVEGIGCEVNMVFPLGSHVLDIPRLNNADVNICMYREFGRKLCEALDRPYLMAPMGVFSTTKFLRTLGELTGADPEPFIEQEKHTTLKPIWDLWRSVTQDFFATSSFGVVASETHTRGLRKFLEDEMGVPCAFHHARKPGKKPDNAAIRRDVQENTPLVLFGSYNERMYNAEIGGRAMYVPASFPGAIVRRSTGTPFMGYAGATYVVQEFCNQLFDALFHILPLSTQMDEAEATPTRGPAQQMSLEQTLPWDDAAQAKLDDYIETQPFLVRISAAKRLRERAEAIARQDGESRVAAGHVDAARGALNTGAAA</sequence>